<name>A0A1Q9ES65_SYMMI</name>
<dbReference type="GO" id="GO:0008270">
    <property type="term" value="F:zinc ion binding"/>
    <property type="evidence" value="ECO:0007669"/>
    <property type="project" value="InterPro"/>
</dbReference>
<evidence type="ECO:0000256" key="1">
    <source>
        <dbReference type="SAM" id="MobiDB-lite"/>
    </source>
</evidence>
<organism evidence="4 5">
    <name type="scientific">Symbiodinium microadriaticum</name>
    <name type="common">Dinoflagellate</name>
    <name type="synonym">Zooxanthella microadriatica</name>
    <dbReference type="NCBI Taxonomy" id="2951"/>
    <lineage>
        <taxon>Eukaryota</taxon>
        <taxon>Sar</taxon>
        <taxon>Alveolata</taxon>
        <taxon>Dinophyceae</taxon>
        <taxon>Suessiales</taxon>
        <taxon>Symbiodiniaceae</taxon>
        <taxon>Symbiodinium</taxon>
    </lineage>
</organism>
<accession>A0A1Q9ES65</accession>
<keyword evidence="2" id="KW-0732">Signal</keyword>
<dbReference type="EMBL" id="LSRX01000082">
    <property type="protein sequence ID" value="OLQ10243.1"/>
    <property type="molecule type" value="Genomic_DNA"/>
</dbReference>
<evidence type="ECO:0000313" key="4">
    <source>
        <dbReference type="EMBL" id="OLQ10243.1"/>
    </source>
</evidence>
<feature type="chain" id="PRO_5012232256" description="CCHC-type domain-containing protein" evidence="2">
    <location>
        <begin position="18"/>
        <end position="1561"/>
    </location>
</feature>
<evidence type="ECO:0000259" key="3">
    <source>
        <dbReference type="SMART" id="SM00343"/>
    </source>
</evidence>
<sequence>MPWHITIRIWLLRVCAGQREYAFNPIDGKSFPHHPVMRQAAVGPYLVERGILTELNGLRVPVHFDCENLCNVSQWESKSRGPSRCPYGTYRYYHYFPSRWHACHEHEAFLKSGFSHVHLHLPVVDEEYSEMVAVYQSALRARISFNIMELGADAALFLRLVSSIDHLDLLHIDIQGEEQQLLKDPEVLDVLGRKVYRIILGTHADSIDDYMLRTFRHWITVHYHRNRGPGCLVRAGIFRDMSERPVMLPPPGPEAWAQLRAEPEELCFYNSPQGRVANIDGGFILDNPRFVNASQVFSLNDTVEAKRALLAASEETLPAQWREFRCKHVLSLCWDEMPWSVHSGVPELCHCVVILAYVLLSRLSHNKTMLCVALRDMMLLSELLPILSQSLPSEVCWTDEYSEELCCDRRYGPEGNSACWAGELTFEGCCGDAARDLQEAGDLPFKNMETQDLHPQIGIGLFTTYEPGKDCWTGMGGLASHAMCCDLSVSEYGMGSCWDGWRYTFDRCCFLGEAPAFRPPAKPLLRLPKEPAAPKAGRDVARPSGVECWQSDFTFAYCCMRGAAPCWDDQFTRAACCDGIADPVEAWKVTDASDPQVICLLHTRNVALDLEQTPKHCPKERFFLLASLGPPVIEEDWTGTPWFRKPWSVEGLKRESMQRLQPVRPSRTSFVGGLCVPEPCSLETTAAYLAPRVVPWWRAPRPEPQLLNETHFLLPPPLAANHKVYRSSRLSSTCTAWVAPRPMDADVFAEQLHGWEFAILEHGKYISGSISGLITVTLMILAAAAAGLLVPREASEFPPSLAPQFHLLRLGLARGPRDLDVARLWLTVLVMFIHVVDHGPWLPVTQHTSGAWLCLLRSGLNRVNVAFVVLLVHLSISRRSLKQAISVWGWVRGLLHHILKRWLVISPVVSFWSFVFVHAPFADVPMNNILKSHALFHHYSAKRDECAHPLHLMSSSFLVHGPLMGRASPCMNADIFESLFQVDVVVFGLLSAVGRFRAATVAHLLWVPAVILSYHTVPGASFNGAGHHFTGLLPSALATLAISSWLSPYELQLCSRTRAPCRYALRILASTCIAATCFQDLLTTGGKFAFPLPSLEGMASFLKALHPKKEQYVIFCHVYELVFVLGLVIHLKLGWQALAQRQEEALAMGSVEAVRVFYGVTNDTWAVVHAQLGQPDMRILAALPPEALVENVMTARFADGLGRCGPVGQATDTPGFATSTSSTTTGLKERGINMSATIDQSDDSEFAGHGGPVVPALYIAIMGGAPQEDEDCTVEQLSALNKRVASLDLPPYVDLAVWQPYGRRALKATKFRAWFPDGAGAYIAKELPGPSNYSQWLAAWRVFQTAAIMLDILPLATLQLYEQHIERLTKLYPAAWHLVALANDKARGEKWARFRLKITADNAAGKPKPDRWDERRPWIAAMHAIVNDSAYWEEQVRAPANAWMATGGRGVPKTPEDDYNHSRGSAAGLEVNADKEELKRLRATAAASSSSKDTKGGNKDQGGLKAKDQAGMDLCFSWDSAKGPCADCAPGEACKGKVKRAHKCRICLSPGHRSSQCPQKA</sequence>
<feature type="region of interest" description="Disordered" evidence="1">
    <location>
        <begin position="1447"/>
        <end position="1505"/>
    </location>
</feature>
<dbReference type="OrthoDB" id="435332at2759"/>
<keyword evidence="5" id="KW-1185">Reference proteome</keyword>
<gene>
    <name evidence="4" type="ORF">AK812_SmicGene6139</name>
</gene>
<feature type="domain" description="CCHC-type" evidence="3">
    <location>
        <begin position="1543"/>
        <end position="1559"/>
    </location>
</feature>
<dbReference type="SMART" id="SM00343">
    <property type="entry name" value="ZnF_C2HC"/>
    <property type="match status" value="1"/>
</dbReference>
<feature type="signal peptide" evidence="2">
    <location>
        <begin position="1"/>
        <end position="17"/>
    </location>
</feature>
<comment type="caution">
    <text evidence="4">The sequence shown here is derived from an EMBL/GenBank/DDBJ whole genome shotgun (WGS) entry which is preliminary data.</text>
</comment>
<evidence type="ECO:0000313" key="5">
    <source>
        <dbReference type="Proteomes" id="UP000186817"/>
    </source>
</evidence>
<dbReference type="InterPro" id="IPR001878">
    <property type="entry name" value="Znf_CCHC"/>
</dbReference>
<dbReference type="Proteomes" id="UP000186817">
    <property type="component" value="Unassembled WGS sequence"/>
</dbReference>
<evidence type="ECO:0000256" key="2">
    <source>
        <dbReference type="SAM" id="SignalP"/>
    </source>
</evidence>
<protein>
    <recommendedName>
        <fullName evidence="3">CCHC-type domain-containing protein</fullName>
    </recommendedName>
</protein>
<reference evidence="4 5" key="1">
    <citation type="submission" date="2016-02" db="EMBL/GenBank/DDBJ databases">
        <title>Genome analysis of coral dinoflagellate symbionts highlights evolutionary adaptations to a symbiotic lifestyle.</title>
        <authorList>
            <person name="Aranda M."/>
            <person name="Li Y."/>
            <person name="Liew Y.J."/>
            <person name="Baumgarten S."/>
            <person name="Simakov O."/>
            <person name="Wilson M."/>
            <person name="Piel J."/>
            <person name="Ashoor H."/>
            <person name="Bougouffa S."/>
            <person name="Bajic V.B."/>
            <person name="Ryu T."/>
            <person name="Ravasi T."/>
            <person name="Bayer T."/>
            <person name="Micklem G."/>
            <person name="Kim H."/>
            <person name="Bhak J."/>
            <person name="Lajeunesse T.C."/>
            <person name="Voolstra C.R."/>
        </authorList>
    </citation>
    <scope>NUCLEOTIDE SEQUENCE [LARGE SCALE GENOMIC DNA]</scope>
    <source>
        <strain evidence="4 5">CCMP2467</strain>
    </source>
</reference>
<dbReference type="GO" id="GO:0003676">
    <property type="term" value="F:nucleic acid binding"/>
    <property type="evidence" value="ECO:0007669"/>
    <property type="project" value="InterPro"/>
</dbReference>
<proteinExistence type="predicted"/>